<name>A0A3B1D0G3_9ZZZZ</name>
<evidence type="ECO:0000313" key="2">
    <source>
        <dbReference type="EMBL" id="VAX35599.1"/>
    </source>
</evidence>
<gene>
    <name evidence="2" type="ORF">MNBD_UNCLBAC01-1910</name>
</gene>
<dbReference type="AlphaFoldDB" id="A0A3B1D0G3"/>
<organism evidence="2">
    <name type="scientific">hydrothermal vent metagenome</name>
    <dbReference type="NCBI Taxonomy" id="652676"/>
    <lineage>
        <taxon>unclassified sequences</taxon>
        <taxon>metagenomes</taxon>
        <taxon>ecological metagenomes</taxon>
    </lineage>
</organism>
<dbReference type="EMBL" id="UOGJ01000067">
    <property type="protein sequence ID" value="VAX35599.1"/>
    <property type="molecule type" value="Genomic_DNA"/>
</dbReference>
<protein>
    <submittedName>
        <fullName evidence="2">Uncharacterized protein</fullName>
    </submittedName>
</protein>
<proteinExistence type="predicted"/>
<reference evidence="2" key="1">
    <citation type="submission" date="2018-06" db="EMBL/GenBank/DDBJ databases">
        <authorList>
            <person name="Zhirakovskaya E."/>
        </authorList>
    </citation>
    <scope>NUCLEOTIDE SEQUENCE</scope>
</reference>
<feature type="region of interest" description="Disordered" evidence="1">
    <location>
        <begin position="107"/>
        <end position="141"/>
    </location>
</feature>
<accession>A0A3B1D0G3</accession>
<sequence length="141" mass="16568">MWLKKILFRQVVMSIGVVFFVFANNVCAEIIVLNSGVEYEGEIFEYTQKHIRMVTEKKEIEREIPLKMIRQIKMSTSVGVGNSNYVNAVSTKVKEINEIKRKRAVVQKNKFKKKRAVAQRNKLKNKRRIKSKRRKSTCKPH</sequence>
<evidence type="ECO:0000256" key="1">
    <source>
        <dbReference type="SAM" id="MobiDB-lite"/>
    </source>
</evidence>